<keyword evidence="5" id="KW-0539">Nucleus</keyword>
<feature type="compositionally biased region" description="Low complexity" evidence="6">
    <location>
        <begin position="253"/>
        <end position="271"/>
    </location>
</feature>
<feature type="compositionally biased region" description="Low complexity" evidence="6">
    <location>
        <begin position="214"/>
        <end position="225"/>
    </location>
</feature>
<evidence type="ECO:0000256" key="3">
    <source>
        <dbReference type="ARBA" id="ARBA00023015"/>
    </source>
</evidence>
<evidence type="ECO:0000313" key="8">
    <source>
        <dbReference type="Proteomes" id="UP000494206"/>
    </source>
</evidence>
<feature type="compositionally biased region" description="Low complexity" evidence="6">
    <location>
        <begin position="354"/>
        <end position="385"/>
    </location>
</feature>
<evidence type="ECO:0000256" key="6">
    <source>
        <dbReference type="SAM" id="MobiDB-lite"/>
    </source>
</evidence>
<dbReference type="GO" id="GO:0016592">
    <property type="term" value="C:mediator complex"/>
    <property type="evidence" value="ECO:0007669"/>
    <property type="project" value="InterPro"/>
</dbReference>
<comment type="caution">
    <text evidence="7">The sequence shown here is derived from an EMBL/GenBank/DDBJ whole genome shotgun (WGS) entry which is preliminary data.</text>
</comment>
<dbReference type="InterPro" id="IPR021627">
    <property type="entry name" value="Mediator_Med27"/>
</dbReference>
<evidence type="ECO:0000313" key="7">
    <source>
        <dbReference type="EMBL" id="CAB3399598.1"/>
    </source>
</evidence>
<feature type="compositionally biased region" description="Pro residues" evidence="6">
    <location>
        <begin position="103"/>
        <end position="123"/>
    </location>
</feature>
<keyword evidence="4" id="KW-0804">Transcription</keyword>
<organism evidence="7 8">
    <name type="scientific">Caenorhabditis bovis</name>
    <dbReference type="NCBI Taxonomy" id="2654633"/>
    <lineage>
        <taxon>Eukaryota</taxon>
        <taxon>Metazoa</taxon>
        <taxon>Ecdysozoa</taxon>
        <taxon>Nematoda</taxon>
        <taxon>Chromadorea</taxon>
        <taxon>Rhabditida</taxon>
        <taxon>Rhabditina</taxon>
        <taxon>Rhabditomorpha</taxon>
        <taxon>Rhabditoidea</taxon>
        <taxon>Rhabditidae</taxon>
        <taxon>Peloderinae</taxon>
        <taxon>Caenorhabditis</taxon>
    </lineage>
</organism>
<feature type="compositionally biased region" description="Polar residues" evidence="6">
    <location>
        <begin position="280"/>
        <end position="295"/>
    </location>
</feature>
<feature type="compositionally biased region" description="Low complexity" evidence="6">
    <location>
        <begin position="127"/>
        <end position="195"/>
    </location>
</feature>
<feature type="compositionally biased region" description="Polar residues" evidence="6">
    <location>
        <begin position="320"/>
        <end position="329"/>
    </location>
</feature>
<comment type="subcellular location">
    <subcellularLocation>
        <location evidence="1">Nucleus</location>
    </subcellularLocation>
</comment>
<dbReference type="Pfam" id="PF11571">
    <property type="entry name" value="Med27"/>
    <property type="match status" value="1"/>
</dbReference>
<dbReference type="EMBL" id="CADEPM010000002">
    <property type="protein sequence ID" value="CAB3399598.1"/>
    <property type="molecule type" value="Genomic_DNA"/>
</dbReference>
<dbReference type="Proteomes" id="UP000494206">
    <property type="component" value="Unassembled WGS sequence"/>
</dbReference>
<feature type="region of interest" description="Disordered" evidence="6">
    <location>
        <begin position="1"/>
        <end position="393"/>
    </location>
</feature>
<feature type="compositionally biased region" description="Polar residues" evidence="6">
    <location>
        <begin position="344"/>
        <end position="353"/>
    </location>
</feature>
<keyword evidence="3" id="KW-0805">Transcription regulation</keyword>
<evidence type="ECO:0008006" key="9">
    <source>
        <dbReference type="Google" id="ProtNLM"/>
    </source>
</evidence>
<proteinExistence type="inferred from homology"/>
<dbReference type="AlphaFoldDB" id="A0A8S1ECD9"/>
<comment type="similarity">
    <text evidence="2">Belongs to the Mediator complex subunit 27 family.</text>
</comment>
<evidence type="ECO:0000256" key="4">
    <source>
        <dbReference type="ARBA" id="ARBA00023163"/>
    </source>
</evidence>
<accession>A0A8S1ECD9</accession>
<evidence type="ECO:0000256" key="1">
    <source>
        <dbReference type="ARBA" id="ARBA00004123"/>
    </source>
</evidence>
<reference evidence="7 8" key="1">
    <citation type="submission" date="2020-04" db="EMBL/GenBank/DDBJ databases">
        <authorList>
            <person name="Laetsch R D."/>
            <person name="Stevens L."/>
            <person name="Kumar S."/>
            <person name="Blaxter L. M."/>
        </authorList>
    </citation>
    <scope>NUCLEOTIDE SEQUENCE [LARGE SCALE GENOMIC DNA]</scope>
</reference>
<protein>
    <recommendedName>
        <fullName evidence="9">Mediator of RNA polymerase II transcription subunit 27</fullName>
    </recommendedName>
</protein>
<sequence length="748" mass="83529">MPSQHQQGNSQMSQQQQQMPSQHQQGNLQMPPPQHLGKLQMPQQQHPGQTQMTQQQQQQQQQQYPGKPQMPQQPQHYPGNPQMPQQHHPGQQQMSQQQQPSQLPQPPLLTKPVLPPQQPPPMGGKPGMMPQKPTGKLQQQQPQQTFQQHLLMQQLSQPLMKPMPQMHQQQQAQASKPKTPQTPQQQMAAQTSMQPPQLPGKHNQQSSMPPPQQPMNNSPQIQSSPHMTNSPNHASKIPQSPLAQPSPKQARTSSPMQRQMIPPSSSSPIPRQTMPPPTNSPMQRQSIQPSPSQHAPSPLVMGQPQQRPPSNASNPRPPSTTGQNRSARSTPIPKPASVGPPSVTAPSTTSAPNVTSAAGVTTAPPVTTTPATTKSTTPVPVAPTAPLDPFGETEPIPAAKLMVKATQAQTNDAMTRCSNCLYLIRKLRAMLLKVQNVALATDFDHDQNPAVDRYKLASQIMNDIKNIYERLEGQALKIPHIFALPDENPYREFLKEAHMIKSVPPAAHPELEFIADDMIDATNWNEGNYQMYYYVSELMRSGVRRRYTSYSIRPLVLTCGAVAHSSTTGNIGAFCFEQAVRGMKKEIQQKGLGISVKVLKTSSANMVVEFKYSVSGPDKTDKTPVCLMKFLIIASNGHLQYINIIAPFEEWHEEKDFGGKVLDPTHPSRYDIYRKLTYEANRHLRHSFSFTNRWSATTLTQVVTIFLKLRDVFDFRCKNCKNILKGWQPPTHFDIRQPRETAVHDSCL</sequence>
<evidence type="ECO:0000256" key="2">
    <source>
        <dbReference type="ARBA" id="ARBA00008048"/>
    </source>
</evidence>
<keyword evidence="8" id="KW-1185">Reference proteome</keyword>
<feature type="compositionally biased region" description="Low complexity" evidence="6">
    <location>
        <begin position="40"/>
        <end position="102"/>
    </location>
</feature>
<feature type="compositionally biased region" description="Polar residues" evidence="6">
    <location>
        <begin position="226"/>
        <end position="252"/>
    </location>
</feature>
<feature type="compositionally biased region" description="Low complexity" evidence="6">
    <location>
        <begin position="1"/>
        <end position="27"/>
    </location>
</feature>
<gene>
    <name evidence="7" type="ORF">CBOVIS_LOCUS2696</name>
</gene>
<dbReference type="OrthoDB" id="5864140at2759"/>
<name>A0A8S1ECD9_9PELO</name>
<evidence type="ECO:0000256" key="5">
    <source>
        <dbReference type="ARBA" id="ARBA00023242"/>
    </source>
</evidence>